<evidence type="ECO:0000256" key="16">
    <source>
        <dbReference type="ARBA" id="ARBA00034078"/>
    </source>
</evidence>
<evidence type="ECO:0000256" key="7">
    <source>
        <dbReference type="ARBA" id="ARBA00022741"/>
    </source>
</evidence>
<keyword evidence="5" id="KW-0493">Microtubule</keyword>
<keyword evidence="12" id="KW-0238">DNA-binding</keyword>
<evidence type="ECO:0000256" key="12">
    <source>
        <dbReference type="ARBA" id="ARBA00023125"/>
    </source>
</evidence>
<feature type="binding site" evidence="17">
    <location>
        <begin position="239"/>
        <end position="246"/>
    </location>
    <ligand>
        <name>ATP</name>
        <dbReference type="ChEBI" id="CHEBI:30616"/>
    </ligand>
</feature>
<evidence type="ECO:0000256" key="6">
    <source>
        <dbReference type="ARBA" id="ARBA00022723"/>
    </source>
</evidence>
<dbReference type="InterPro" id="IPR013783">
    <property type="entry name" value="Ig-like_fold"/>
</dbReference>
<keyword evidence="9" id="KW-0408">Iron</keyword>
<dbReference type="CDD" id="cd01372">
    <property type="entry name" value="KISc_KIF4"/>
    <property type="match status" value="1"/>
</dbReference>
<evidence type="ECO:0000313" key="23">
    <source>
        <dbReference type="Proteomes" id="UP000606274"/>
    </source>
</evidence>
<feature type="compositionally biased region" description="Basic and acidic residues" evidence="19">
    <location>
        <begin position="1116"/>
        <end position="1134"/>
    </location>
</feature>
<feature type="region of interest" description="Disordered" evidence="19">
    <location>
        <begin position="886"/>
        <end position="911"/>
    </location>
</feature>
<evidence type="ECO:0000256" key="17">
    <source>
        <dbReference type="PROSITE-ProRule" id="PRU00283"/>
    </source>
</evidence>
<evidence type="ECO:0000256" key="4">
    <source>
        <dbReference type="ARBA" id="ARBA00022490"/>
    </source>
</evidence>
<dbReference type="SUPFAM" id="SSF52540">
    <property type="entry name" value="P-loop containing nucleoside triphosphate hydrolases"/>
    <property type="match status" value="1"/>
</dbReference>
<dbReference type="PROSITE" id="PS50835">
    <property type="entry name" value="IG_LIKE"/>
    <property type="match status" value="1"/>
</dbReference>
<dbReference type="InterPro" id="IPR036961">
    <property type="entry name" value="Kinesin_motor_dom_sf"/>
</dbReference>
<feature type="domain" description="Ig-like" evidence="21">
    <location>
        <begin position="17"/>
        <end position="102"/>
    </location>
</feature>
<keyword evidence="23" id="KW-1185">Reference proteome</keyword>
<dbReference type="GO" id="GO:0005634">
    <property type="term" value="C:nucleus"/>
    <property type="evidence" value="ECO:0007669"/>
    <property type="project" value="UniProtKB-SubCell"/>
</dbReference>
<dbReference type="GO" id="GO:0005875">
    <property type="term" value="C:microtubule associated complex"/>
    <property type="evidence" value="ECO:0007669"/>
    <property type="project" value="TreeGrafter"/>
</dbReference>
<dbReference type="Gene3D" id="2.60.40.10">
    <property type="entry name" value="Immunoglobulins"/>
    <property type="match status" value="1"/>
</dbReference>
<dbReference type="GO" id="GO:0051231">
    <property type="term" value="P:spindle elongation"/>
    <property type="evidence" value="ECO:0007669"/>
    <property type="project" value="TreeGrafter"/>
</dbReference>
<feature type="compositionally biased region" description="Low complexity" evidence="19">
    <location>
        <begin position="662"/>
        <end position="675"/>
    </location>
</feature>
<dbReference type="InterPro" id="IPR033467">
    <property type="entry name" value="Tesmin/TSO1-like_CXC"/>
</dbReference>
<dbReference type="InterPro" id="IPR027417">
    <property type="entry name" value="P-loop_NTPase"/>
</dbReference>
<comment type="subcellular location">
    <subcellularLocation>
        <location evidence="3">Cytoplasm</location>
        <location evidence="3">Cytoskeleton</location>
    </subcellularLocation>
    <subcellularLocation>
        <location evidence="2">Nucleus</location>
    </subcellularLocation>
</comment>
<feature type="region of interest" description="Disordered" evidence="19">
    <location>
        <begin position="646"/>
        <end position="685"/>
    </location>
</feature>
<keyword evidence="7 17" id="KW-0547">Nucleotide-binding</keyword>
<dbReference type="GO" id="GO:0005829">
    <property type="term" value="C:cytosol"/>
    <property type="evidence" value="ECO:0007669"/>
    <property type="project" value="UniProtKB-ARBA"/>
</dbReference>
<dbReference type="GO" id="GO:0003677">
    <property type="term" value="F:DNA binding"/>
    <property type="evidence" value="ECO:0007669"/>
    <property type="project" value="UniProtKB-KW"/>
</dbReference>
<sequence length="1400" mass="158276">MIWSLTSTSTDNQVRAPTIVSIMQKDESSSCTITCKVNPGGLPRETMVYWLAGGEFVELVHKDITMISTVKRSHDGTEYLLEKMVFRVLSPEILNTKFTCVALSPAGFDNKIVRIGKVAANSRLDAVGDVMTQRRSSSFESVFNKAVSLRMTKEEDKVIPVRVALRCRPLVPKELNEGCQSCLTFTPGEPQVVVGNDKAFTYDYVFDPSTEQEEVFNTAVSPLLSGLFKGYNATVLAYGQTGSGKTFSMGGTYTSAQEDEPIVGVIPRVVRKIFQEKDKKPECEFLLTVSYLEIYNEEILDLLCTSKDKPVISIREDPKEGIKIVGLTEKEVFAAQEMVGCLEIGNSARTVGSTAMNAASSRSHAIFTISLEQRRGRDKNDSVVSKLHLVDLAGSERQKKTKAEGDRLKEGISINRGLLSLGNVISALGDESKKGTFVPYRDSKLTRLLQDSLGGNSHTLMIACVSPADSNIEETINTLRYADRARKIKNKPVLNVDPRAAEMKRLKQQVQELQVMLLHARGGVAPVLSGSEESGNASKVLERNRILQEQNSKLSRELSEAVGQTALMCERVIMTEQVNEKLQSKLEELRQHAACKVDLQKVMETLEDQELKENVEVIRNLQHVILELQHESAGIAATIDAMTSGNSTSLEVDTEGNCADTSRSPASGSPLASSSEAQHKDASETFTTQHALRQAQMSKELIELNKVLALKEAFVKKMCQNDSHLEPIQTEYQENIKNLQSEVGSLQKEKEDLILALHSAKKDNNQAKLSEQRRKRLQELEGQMTELKKKLQDQSKLLKLKETSVRSVTKLNQEIQAMKAQRVQLMRQMKEDSEKFRIWKLKKDKEVLQLKEKDRKRQYEMLKLERDFQKQANVLRRKTEEAAAANKRLKDALQKRSEVAEKRKDTQNRGMEGVASRVKTWLLNEVEVLVSTEEARRHLQDLLEDRKMLAEEIVQLRQQMDSGEKPVAKVRRRTLTISELEGKGELEASISKQVDNLETEMELRSAQIADLQQKVLDADNEGRMKQRWDSITTILEAKSALKILMSEVVVAKTANAKLESELKQEQANHVDLQKILCDERKLMSTMDMEHQRHLVDLEQRHQEKVLYLLSQLQNKPMEEEKQQEEEKQETSKRERELLQRLKFQEEELEKMRELTEQNQKLLEETEQYKQKLLMVQLTSAKKIPPAVSESPDTSFEYIPPKPKSKTSTARAPLQEPTIDLDELVSPSESEKEEDEWRPEKKERNKRGSKKCKMTGCACKGRCVNKLCRCRKGRLTCGENCLCDHEKCRNMDNRTSMDFAEINEASKNSVTIPEDPMAVSPRDATFFRPPCVPPTNKEIGDISNLSSVLKLEKKPVLADPDSESEESEESVMPSFLRKNKRGLNSFKNSFFSGCTPVREES</sequence>
<dbReference type="FunFam" id="3.40.850.10:FF:000038">
    <property type="entry name" value="chromosome-associated kinesin KIF4A"/>
    <property type="match status" value="1"/>
</dbReference>
<dbReference type="GO" id="GO:0046872">
    <property type="term" value="F:metal ion binding"/>
    <property type="evidence" value="ECO:0007669"/>
    <property type="project" value="UniProtKB-KW"/>
</dbReference>
<gene>
    <name evidence="22" type="ORF">HF521_005825</name>
</gene>
<evidence type="ECO:0000256" key="14">
    <source>
        <dbReference type="ARBA" id="ARBA00023212"/>
    </source>
</evidence>
<dbReference type="Proteomes" id="UP000606274">
    <property type="component" value="Unassembled WGS sequence"/>
</dbReference>
<evidence type="ECO:0000259" key="20">
    <source>
        <dbReference type="PROSITE" id="PS50067"/>
    </source>
</evidence>
<dbReference type="PANTHER" id="PTHR47969">
    <property type="entry name" value="CHROMOSOME-ASSOCIATED KINESIN KIF4A-RELATED"/>
    <property type="match status" value="1"/>
</dbReference>
<evidence type="ECO:0000256" key="8">
    <source>
        <dbReference type="ARBA" id="ARBA00022840"/>
    </source>
</evidence>
<evidence type="ECO:0000259" key="21">
    <source>
        <dbReference type="PROSITE" id="PS50835"/>
    </source>
</evidence>
<keyword evidence="13 17" id="KW-0505">Motor protein</keyword>
<feature type="region of interest" description="Disordered" evidence="19">
    <location>
        <begin position="1352"/>
        <end position="1373"/>
    </location>
</feature>
<feature type="coiled-coil region" evidence="18">
    <location>
        <begin position="729"/>
        <end position="835"/>
    </location>
</feature>
<evidence type="ECO:0000256" key="19">
    <source>
        <dbReference type="SAM" id="MobiDB-lite"/>
    </source>
</evidence>
<dbReference type="GO" id="GO:0051536">
    <property type="term" value="F:iron-sulfur cluster binding"/>
    <property type="evidence" value="ECO:0007669"/>
    <property type="project" value="UniProtKB-KW"/>
</dbReference>
<dbReference type="Pfam" id="PF25764">
    <property type="entry name" value="KIF21A_4th"/>
    <property type="match status" value="1"/>
</dbReference>
<dbReference type="Pfam" id="PF00225">
    <property type="entry name" value="Kinesin"/>
    <property type="match status" value="1"/>
</dbReference>
<reference evidence="22" key="1">
    <citation type="submission" date="2020-08" db="EMBL/GenBank/DDBJ databases">
        <title>Chromosome-level assembly of Southern catfish (Silurus meridionalis) provides insights into visual adaptation to the nocturnal and benthic lifestyles.</title>
        <authorList>
            <person name="Zhang Y."/>
            <person name="Wang D."/>
            <person name="Peng Z."/>
        </authorList>
    </citation>
    <scope>NUCLEOTIDE SEQUENCE</scope>
    <source>
        <strain evidence="22">SWU-2019-XX</strain>
        <tissue evidence="22">Muscle</tissue>
    </source>
</reference>
<dbReference type="GO" id="GO:0007018">
    <property type="term" value="P:microtubule-based movement"/>
    <property type="evidence" value="ECO:0007669"/>
    <property type="project" value="InterPro"/>
</dbReference>
<evidence type="ECO:0000256" key="1">
    <source>
        <dbReference type="ARBA" id="ARBA00001966"/>
    </source>
</evidence>
<evidence type="ECO:0000256" key="2">
    <source>
        <dbReference type="ARBA" id="ARBA00004123"/>
    </source>
</evidence>
<feature type="coiled-coil region" evidence="18">
    <location>
        <begin position="537"/>
        <end position="592"/>
    </location>
</feature>
<feature type="region of interest" description="Disordered" evidence="19">
    <location>
        <begin position="1183"/>
        <end position="1244"/>
    </location>
</feature>
<evidence type="ECO:0000256" key="15">
    <source>
        <dbReference type="ARBA" id="ARBA00023242"/>
    </source>
</evidence>
<comment type="caution">
    <text evidence="22">The sequence shown here is derived from an EMBL/GenBank/DDBJ whole genome shotgun (WGS) entry which is preliminary data.</text>
</comment>
<evidence type="ECO:0000256" key="9">
    <source>
        <dbReference type="ARBA" id="ARBA00023004"/>
    </source>
</evidence>
<keyword evidence="14" id="KW-0206">Cytoskeleton</keyword>
<feature type="region of interest" description="Disordered" evidence="19">
    <location>
        <begin position="1113"/>
        <end position="1134"/>
    </location>
</feature>
<keyword evidence="8 17" id="KW-0067">ATP-binding</keyword>
<evidence type="ECO:0000313" key="22">
    <source>
        <dbReference type="EMBL" id="KAF7697407.1"/>
    </source>
</evidence>
<proteinExistence type="inferred from homology"/>
<keyword evidence="10" id="KW-0411">Iron-sulfur</keyword>
<evidence type="ECO:0000256" key="5">
    <source>
        <dbReference type="ARBA" id="ARBA00022701"/>
    </source>
</evidence>
<dbReference type="SMART" id="SM00129">
    <property type="entry name" value="KISc"/>
    <property type="match status" value="1"/>
</dbReference>
<protein>
    <recommendedName>
        <fullName evidence="24">Kinesin motor domain-containing protein</fullName>
    </recommendedName>
</protein>
<dbReference type="GO" id="GO:0048731">
    <property type="term" value="P:system development"/>
    <property type="evidence" value="ECO:0007669"/>
    <property type="project" value="UniProtKB-ARBA"/>
</dbReference>
<dbReference type="InterPro" id="IPR027640">
    <property type="entry name" value="Kinesin-like_fam"/>
</dbReference>
<dbReference type="GO" id="GO:0003777">
    <property type="term" value="F:microtubule motor activity"/>
    <property type="evidence" value="ECO:0007669"/>
    <property type="project" value="InterPro"/>
</dbReference>
<evidence type="ECO:0000256" key="13">
    <source>
        <dbReference type="ARBA" id="ARBA00023175"/>
    </source>
</evidence>
<dbReference type="PROSITE" id="PS50067">
    <property type="entry name" value="KINESIN_MOTOR_2"/>
    <property type="match status" value="1"/>
</dbReference>
<feature type="coiled-coil region" evidence="18">
    <location>
        <begin position="1048"/>
        <end position="1075"/>
    </location>
</feature>
<dbReference type="PRINTS" id="PR00380">
    <property type="entry name" value="KINESINHEAVY"/>
</dbReference>
<feature type="compositionally biased region" description="Acidic residues" evidence="19">
    <location>
        <begin position="1359"/>
        <end position="1368"/>
    </location>
</feature>
<dbReference type="GO" id="GO:0008017">
    <property type="term" value="F:microtubule binding"/>
    <property type="evidence" value="ECO:0007669"/>
    <property type="project" value="InterPro"/>
</dbReference>
<evidence type="ECO:0000256" key="11">
    <source>
        <dbReference type="ARBA" id="ARBA00023054"/>
    </source>
</evidence>
<keyword evidence="11 18" id="KW-0175">Coiled coil</keyword>
<name>A0A8T0AVS5_SILME</name>
<accession>A0A8T0AVS5</accession>
<dbReference type="GO" id="GO:0005524">
    <property type="term" value="F:ATP binding"/>
    <property type="evidence" value="ECO:0007669"/>
    <property type="project" value="UniProtKB-UniRule"/>
</dbReference>
<organism evidence="22 23">
    <name type="scientific">Silurus meridionalis</name>
    <name type="common">Southern catfish</name>
    <name type="synonym">Silurus soldatovi meridionalis</name>
    <dbReference type="NCBI Taxonomy" id="175797"/>
    <lineage>
        <taxon>Eukaryota</taxon>
        <taxon>Metazoa</taxon>
        <taxon>Chordata</taxon>
        <taxon>Craniata</taxon>
        <taxon>Vertebrata</taxon>
        <taxon>Euteleostomi</taxon>
        <taxon>Actinopterygii</taxon>
        <taxon>Neopterygii</taxon>
        <taxon>Teleostei</taxon>
        <taxon>Ostariophysi</taxon>
        <taxon>Siluriformes</taxon>
        <taxon>Siluridae</taxon>
        <taxon>Silurus</taxon>
    </lineage>
</organism>
<dbReference type="GO" id="GO:0005874">
    <property type="term" value="C:microtubule"/>
    <property type="evidence" value="ECO:0007669"/>
    <property type="project" value="UniProtKB-KW"/>
</dbReference>
<keyword evidence="15" id="KW-0539">Nucleus</keyword>
<dbReference type="Gene3D" id="3.40.850.10">
    <property type="entry name" value="Kinesin motor domain"/>
    <property type="match status" value="1"/>
</dbReference>
<evidence type="ECO:0000256" key="3">
    <source>
        <dbReference type="ARBA" id="ARBA00004245"/>
    </source>
</evidence>
<keyword evidence="4" id="KW-0963">Cytoplasm</keyword>
<dbReference type="InterPro" id="IPR019821">
    <property type="entry name" value="Kinesin_motor_CS"/>
</dbReference>
<evidence type="ECO:0000256" key="10">
    <source>
        <dbReference type="ARBA" id="ARBA00023014"/>
    </source>
</evidence>
<comment type="cofactor">
    <cofactor evidence="16">
        <name>[2Fe-2S] cluster</name>
        <dbReference type="ChEBI" id="CHEBI:190135"/>
    </cofactor>
</comment>
<dbReference type="PROSITE" id="PS00411">
    <property type="entry name" value="KINESIN_MOTOR_1"/>
    <property type="match status" value="1"/>
</dbReference>
<comment type="cofactor">
    <cofactor evidence="1">
        <name>[4Fe-4S] cluster</name>
        <dbReference type="ChEBI" id="CHEBI:49883"/>
    </cofactor>
</comment>
<evidence type="ECO:0008006" key="24">
    <source>
        <dbReference type="Google" id="ProtNLM"/>
    </source>
</evidence>
<dbReference type="PANTHER" id="PTHR47969:SF15">
    <property type="entry name" value="CHROMOSOME-ASSOCIATED KINESIN KIF4A-RELATED"/>
    <property type="match status" value="1"/>
</dbReference>
<dbReference type="SMART" id="SM01114">
    <property type="entry name" value="CXC"/>
    <property type="match status" value="1"/>
</dbReference>
<feature type="compositionally biased region" description="Basic and acidic residues" evidence="19">
    <location>
        <begin position="888"/>
        <end position="907"/>
    </location>
</feature>
<keyword evidence="6" id="KW-0479">Metal-binding</keyword>
<dbReference type="GO" id="GO:0007052">
    <property type="term" value="P:mitotic spindle organization"/>
    <property type="evidence" value="ECO:0007669"/>
    <property type="project" value="TreeGrafter"/>
</dbReference>
<dbReference type="EMBL" id="JABFDY010000015">
    <property type="protein sequence ID" value="KAF7697407.1"/>
    <property type="molecule type" value="Genomic_DNA"/>
</dbReference>
<dbReference type="InterPro" id="IPR001752">
    <property type="entry name" value="Kinesin_motor_dom"/>
</dbReference>
<dbReference type="InterPro" id="IPR007110">
    <property type="entry name" value="Ig-like_dom"/>
</dbReference>
<evidence type="ECO:0000256" key="18">
    <source>
        <dbReference type="SAM" id="Coils"/>
    </source>
</evidence>
<feature type="domain" description="Kinesin motor" evidence="20">
    <location>
        <begin position="160"/>
        <end position="488"/>
    </location>
</feature>
<comment type="similarity">
    <text evidence="17">Belongs to the TRAFAC class myosin-kinesin ATPase superfamily. Kinesin family.</text>
</comment>